<feature type="domain" description="HTH tetR-type" evidence="5">
    <location>
        <begin position="17"/>
        <end position="77"/>
    </location>
</feature>
<evidence type="ECO:0000256" key="4">
    <source>
        <dbReference type="PROSITE-ProRule" id="PRU00335"/>
    </source>
</evidence>
<dbReference type="AlphaFoldDB" id="A0A1M5T3T5"/>
<dbReference type="GO" id="GO:0003677">
    <property type="term" value="F:DNA binding"/>
    <property type="evidence" value="ECO:0007669"/>
    <property type="project" value="UniProtKB-UniRule"/>
</dbReference>
<dbReference type="PROSITE" id="PS50977">
    <property type="entry name" value="HTH_TETR_2"/>
    <property type="match status" value="1"/>
</dbReference>
<keyword evidence="2 4" id="KW-0238">DNA-binding</keyword>
<dbReference type="PRINTS" id="PR00455">
    <property type="entry name" value="HTHTETR"/>
</dbReference>
<dbReference type="PANTHER" id="PTHR47506:SF1">
    <property type="entry name" value="HTH-TYPE TRANSCRIPTIONAL REGULATOR YJDC"/>
    <property type="match status" value="1"/>
</dbReference>
<evidence type="ECO:0000256" key="2">
    <source>
        <dbReference type="ARBA" id="ARBA00023125"/>
    </source>
</evidence>
<dbReference type="Proteomes" id="UP000189796">
    <property type="component" value="Chromosome I"/>
</dbReference>
<gene>
    <name evidence="6" type="ORF">SAMN05443248_4848</name>
</gene>
<accession>A0A1M5T3T5</accession>
<name>A0A1M5T3T5_9BRAD</name>
<dbReference type="Pfam" id="PF00440">
    <property type="entry name" value="TetR_N"/>
    <property type="match status" value="1"/>
</dbReference>
<dbReference type="Pfam" id="PF21993">
    <property type="entry name" value="TetR_C_13_2"/>
    <property type="match status" value="1"/>
</dbReference>
<protein>
    <submittedName>
        <fullName evidence="6">Transcriptional regulator, TetR family</fullName>
    </submittedName>
</protein>
<reference evidence="6 7" key="1">
    <citation type="submission" date="2016-11" db="EMBL/GenBank/DDBJ databases">
        <authorList>
            <person name="Jaros S."/>
            <person name="Januszkiewicz K."/>
            <person name="Wedrychowicz H."/>
        </authorList>
    </citation>
    <scope>NUCLEOTIDE SEQUENCE [LARGE SCALE GENOMIC DNA]</scope>
    <source>
        <strain evidence="6 7">GAS138</strain>
    </source>
</reference>
<evidence type="ECO:0000256" key="3">
    <source>
        <dbReference type="ARBA" id="ARBA00023163"/>
    </source>
</evidence>
<dbReference type="EMBL" id="LT670817">
    <property type="protein sequence ID" value="SHH45033.1"/>
    <property type="molecule type" value="Genomic_DNA"/>
</dbReference>
<dbReference type="SUPFAM" id="SSF46689">
    <property type="entry name" value="Homeodomain-like"/>
    <property type="match status" value="1"/>
</dbReference>
<dbReference type="InterPro" id="IPR054156">
    <property type="entry name" value="YxaF_TetR_C"/>
</dbReference>
<evidence type="ECO:0000256" key="1">
    <source>
        <dbReference type="ARBA" id="ARBA00023015"/>
    </source>
</evidence>
<organism evidence="6 7">
    <name type="scientific">Bradyrhizobium erythrophlei</name>
    <dbReference type="NCBI Taxonomy" id="1437360"/>
    <lineage>
        <taxon>Bacteria</taxon>
        <taxon>Pseudomonadati</taxon>
        <taxon>Pseudomonadota</taxon>
        <taxon>Alphaproteobacteria</taxon>
        <taxon>Hyphomicrobiales</taxon>
        <taxon>Nitrobacteraceae</taxon>
        <taxon>Bradyrhizobium</taxon>
    </lineage>
</organism>
<dbReference type="SUPFAM" id="SSF48498">
    <property type="entry name" value="Tetracyclin repressor-like, C-terminal domain"/>
    <property type="match status" value="1"/>
</dbReference>
<dbReference type="InterPro" id="IPR009057">
    <property type="entry name" value="Homeodomain-like_sf"/>
</dbReference>
<dbReference type="PANTHER" id="PTHR47506">
    <property type="entry name" value="TRANSCRIPTIONAL REGULATORY PROTEIN"/>
    <property type="match status" value="1"/>
</dbReference>
<feature type="DNA-binding region" description="H-T-H motif" evidence="4">
    <location>
        <begin position="40"/>
        <end position="59"/>
    </location>
</feature>
<dbReference type="InterPro" id="IPR001647">
    <property type="entry name" value="HTH_TetR"/>
</dbReference>
<evidence type="ECO:0000259" key="5">
    <source>
        <dbReference type="PROSITE" id="PS50977"/>
    </source>
</evidence>
<dbReference type="Gene3D" id="1.10.357.10">
    <property type="entry name" value="Tetracycline Repressor, domain 2"/>
    <property type="match status" value="1"/>
</dbReference>
<dbReference type="RefSeq" id="WP_079603578.1">
    <property type="nucleotide sequence ID" value="NZ_LT670817.1"/>
</dbReference>
<dbReference type="OrthoDB" id="8478851at2"/>
<dbReference type="InterPro" id="IPR036271">
    <property type="entry name" value="Tet_transcr_reg_TetR-rel_C_sf"/>
</dbReference>
<proteinExistence type="predicted"/>
<sequence>MSRNAKSGKRTLTSRGAATKRRIVEAAAELIYAKGAERVSLDEVMEATGASRSQLYHYFENKDALVREVIEIQTSRILAANSLHLESLDSFEALRVWRDAMIAANRAEGGVGGCPLGSLANELAARSEEARHQLDQSFAAWGAVIEMGLCRMRERGQIRIGADPKAMAVAVLAAIQGGILLSKTARSSQPLELALDMALSHVERYAAELPAN</sequence>
<evidence type="ECO:0000313" key="7">
    <source>
        <dbReference type="Proteomes" id="UP000189796"/>
    </source>
</evidence>
<keyword evidence="3" id="KW-0804">Transcription</keyword>
<evidence type="ECO:0000313" key="6">
    <source>
        <dbReference type="EMBL" id="SHH45033.1"/>
    </source>
</evidence>
<keyword evidence="1" id="KW-0805">Transcription regulation</keyword>